<evidence type="ECO:0000313" key="3">
    <source>
        <dbReference type="EMBL" id="AIC15523.1"/>
    </source>
</evidence>
<evidence type="ECO:0000313" key="4">
    <source>
        <dbReference type="Proteomes" id="UP000027093"/>
    </source>
</evidence>
<feature type="compositionally biased region" description="Low complexity" evidence="1">
    <location>
        <begin position="474"/>
        <end position="484"/>
    </location>
</feature>
<reference evidence="3 4" key="1">
    <citation type="journal article" date="2014" name="Int. J. Syst. Evol. Microbiol.">
        <title>Nitrososphaera viennensis gen. nov., sp. nov., an aerobic and mesophilic, ammonia-oxidizing archaeon from soil and a member of the archaeal phylum Thaumarchaeota.</title>
        <authorList>
            <person name="Stieglmeier M."/>
            <person name="Klingl A."/>
            <person name="Alves R.J."/>
            <person name="Rittmann S.K."/>
            <person name="Melcher M."/>
            <person name="Leisch N."/>
            <person name="Schleper C."/>
        </authorList>
    </citation>
    <scope>NUCLEOTIDE SEQUENCE [LARGE SCALE GENOMIC DNA]</scope>
    <source>
        <strain evidence="3">EN76</strain>
    </source>
</reference>
<dbReference type="Gene3D" id="2.60.40.10">
    <property type="entry name" value="Immunoglobulins"/>
    <property type="match status" value="1"/>
</dbReference>
<sequence>MPLSLLTAAIIITAAAICNPAALGIQYAGADDDDYDYIENSPDNTIVIFKYQTEDMPFLLGGATFLITPNPYSYTAVYYHSYNSTDGELFAGDALVITDNNDLLDSDPTEGIIELQGVNPGTYGIMEINTSAGFMVNEDPVAVEISEDAPVGSAEFFSQLVGDTVQSGEPAPVQPPQMDSAGLVKVQSFNATVNGVKVLSASDIPVSMIISAGQANAVNGSGLFPQPVVLGSKVDGSADLLSLLEMLGVPQYDAPDENALSGNVYVPAPWMVNDNSTSGGKLVLIPTLDAVFPGMDILLNVEGQDLGLASSRLDSISIPLGAEGHEVGFKFKVIDGIPEGMPPAPGGNPAFFLDIESSGDIDLSDSASFDGHPKVNFKVAKDMATGAPPLSDGCPDVRFYLLDHTASAWQAQSPAPFRDPARDVSAGGVVVQCAYTQELEHFSSYVVSGSGTGTPTPALFIMSVSDTVTVAGGASGTSSSVSAGGSPGAGGGGGSGGGVMLGPGAPPSTEQLFVASTNRVVVGSITLESLQGATLAGAKVGQQVLVSSQITSAPGQTERQPYAFIVQVVDADGFTASLTWVEGSLDPGQTVKQSSSWTAGAPGDYTVNVLVWDGIGEAPKPLSEKKIAGVEVKE</sequence>
<keyword evidence="4" id="KW-1185">Reference proteome</keyword>
<protein>
    <recommendedName>
        <fullName evidence="2">SpaA-like prealbumin fold domain-containing protein</fullName>
    </recommendedName>
</protein>
<dbReference type="AlphaFoldDB" id="A0A060HJ23"/>
<dbReference type="Proteomes" id="UP000027093">
    <property type="component" value="Chromosome"/>
</dbReference>
<feature type="region of interest" description="Disordered" evidence="1">
    <location>
        <begin position="474"/>
        <end position="505"/>
    </location>
</feature>
<accession>A0A060HJ23</accession>
<dbReference type="RefSeq" id="WP_075054510.1">
    <property type="nucleotide sequence ID" value="NZ_CP007536.1"/>
</dbReference>
<dbReference type="HOGENOM" id="CLU_431267_0_0_2"/>
<evidence type="ECO:0000256" key="1">
    <source>
        <dbReference type="SAM" id="MobiDB-lite"/>
    </source>
</evidence>
<feature type="domain" description="SpaA-like prealbumin fold" evidence="2">
    <location>
        <begin position="60"/>
        <end position="151"/>
    </location>
</feature>
<dbReference type="InterPro" id="IPR041033">
    <property type="entry name" value="SpaA_PFL_dom_1"/>
</dbReference>
<feature type="compositionally biased region" description="Gly residues" evidence="1">
    <location>
        <begin position="485"/>
        <end position="501"/>
    </location>
</feature>
<dbReference type="EMBL" id="CP007536">
    <property type="protein sequence ID" value="AIC15523.1"/>
    <property type="molecule type" value="Genomic_DNA"/>
</dbReference>
<dbReference type="GeneID" id="74946549"/>
<dbReference type="OrthoDB" id="11419at2157"/>
<name>A0A060HJ23_9ARCH</name>
<dbReference type="Pfam" id="PF17802">
    <property type="entry name" value="SpaA"/>
    <property type="match status" value="1"/>
</dbReference>
<organism evidence="3 4">
    <name type="scientific">Nitrososphaera viennensis EN76</name>
    <dbReference type="NCBI Taxonomy" id="926571"/>
    <lineage>
        <taxon>Archaea</taxon>
        <taxon>Nitrososphaerota</taxon>
        <taxon>Nitrososphaeria</taxon>
        <taxon>Nitrososphaerales</taxon>
        <taxon>Nitrososphaeraceae</taxon>
        <taxon>Nitrososphaera</taxon>
    </lineage>
</organism>
<dbReference type="KEGG" id="nvn:NVIE_012870"/>
<gene>
    <name evidence="3" type="ORF">NVIE_012870</name>
</gene>
<dbReference type="InterPro" id="IPR013783">
    <property type="entry name" value="Ig-like_fold"/>
</dbReference>
<evidence type="ECO:0000259" key="2">
    <source>
        <dbReference type="Pfam" id="PF17802"/>
    </source>
</evidence>
<proteinExistence type="predicted"/>